<protein>
    <recommendedName>
        <fullName evidence="4">Cytosolic fatty-acid binding proteins domain-containing protein</fullName>
    </recommendedName>
</protein>
<dbReference type="InterPro" id="IPR000566">
    <property type="entry name" value="Lipocln_cytosolic_FA-bd_dom"/>
</dbReference>
<evidence type="ECO:0000259" key="4">
    <source>
        <dbReference type="PROSITE" id="PS00214"/>
    </source>
</evidence>
<keyword evidence="3" id="KW-0813">Transport</keyword>
<comment type="similarity">
    <text evidence="1 3">Belongs to the calycin superfamily. Fatty-acid binding protein (FABP) family.</text>
</comment>
<evidence type="ECO:0000313" key="5">
    <source>
        <dbReference type="EMBL" id="CAL1534856.1"/>
    </source>
</evidence>
<dbReference type="CDD" id="cd00742">
    <property type="entry name" value="FABP"/>
    <property type="match status" value="1"/>
</dbReference>
<feature type="domain" description="Cytosolic fatty-acid binding proteins" evidence="4">
    <location>
        <begin position="9"/>
        <end position="26"/>
    </location>
</feature>
<dbReference type="AlphaFoldDB" id="A0AAV2HLE3"/>
<dbReference type="InterPro" id="IPR031259">
    <property type="entry name" value="ILBP"/>
</dbReference>
<dbReference type="FunFam" id="2.40.128.20:FF:000001">
    <property type="entry name" value="Fatty acid-binding protein, adipocyte"/>
    <property type="match status" value="1"/>
</dbReference>
<name>A0AAV2HLE3_LYMST</name>
<evidence type="ECO:0000313" key="6">
    <source>
        <dbReference type="Proteomes" id="UP001497497"/>
    </source>
</evidence>
<dbReference type="Pfam" id="PF00061">
    <property type="entry name" value="Lipocalin"/>
    <property type="match status" value="1"/>
</dbReference>
<dbReference type="InterPro" id="IPR000463">
    <property type="entry name" value="Fatty_acid-bd"/>
</dbReference>
<comment type="caution">
    <text evidence="5">The sequence shown here is derived from an EMBL/GenBank/DDBJ whole genome shotgun (WGS) entry which is preliminary data.</text>
</comment>
<accession>A0AAV2HLE3</accession>
<dbReference type="Gene3D" id="2.40.128.20">
    <property type="match status" value="1"/>
</dbReference>
<dbReference type="SUPFAM" id="SSF50814">
    <property type="entry name" value="Lipocalins"/>
    <property type="match status" value="1"/>
</dbReference>
<evidence type="ECO:0000256" key="2">
    <source>
        <dbReference type="ARBA" id="ARBA00023121"/>
    </source>
</evidence>
<dbReference type="GO" id="GO:0008289">
    <property type="term" value="F:lipid binding"/>
    <property type="evidence" value="ECO:0007669"/>
    <property type="project" value="UniProtKB-KW"/>
</dbReference>
<evidence type="ECO:0000256" key="1">
    <source>
        <dbReference type="ARBA" id="ARBA00008390"/>
    </source>
</evidence>
<organism evidence="5 6">
    <name type="scientific">Lymnaea stagnalis</name>
    <name type="common">Great pond snail</name>
    <name type="synonym">Helix stagnalis</name>
    <dbReference type="NCBI Taxonomy" id="6523"/>
    <lineage>
        <taxon>Eukaryota</taxon>
        <taxon>Metazoa</taxon>
        <taxon>Spiralia</taxon>
        <taxon>Lophotrochozoa</taxon>
        <taxon>Mollusca</taxon>
        <taxon>Gastropoda</taxon>
        <taxon>Heterobranchia</taxon>
        <taxon>Euthyneura</taxon>
        <taxon>Panpulmonata</taxon>
        <taxon>Hygrophila</taxon>
        <taxon>Lymnaeoidea</taxon>
        <taxon>Lymnaeidae</taxon>
        <taxon>Lymnaea</taxon>
    </lineage>
</organism>
<dbReference type="PRINTS" id="PR00178">
    <property type="entry name" value="FATTYACIDBP"/>
</dbReference>
<dbReference type="Proteomes" id="UP001497497">
    <property type="component" value="Unassembled WGS sequence"/>
</dbReference>
<proteinExistence type="inferred from homology"/>
<dbReference type="EMBL" id="CAXITT010000184">
    <property type="protein sequence ID" value="CAL1534856.1"/>
    <property type="molecule type" value="Genomic_DNA"/>
</dbReference>
<keyword evidence="2" id="KW-0446">Lipid-binding</keyword>
<gene>
    <name evidence="5" type="ORF">GSLYS_00008816001</name>
</gene>
<keyword evidence="6" id="KW-1185">Reference proteome</keyword>
<reference evidence="5 6" key="1">
    <citation type="submission" date="2024-04" db="EMBL/GenBank/DDBJ databases">
        <authorList>
            <consortium name="Genoscope - CEA"/>
            <person name="William W."/>
        </authorList>
    </citation>
    <scope>NUCLEOTIDE SEQUENCE [LARGE SCALE GENOMIC DNA]</scope>
</reference>
<dbReference type="PROSITE" id="PS00214">
    <property type="entry name" value="FABP"/>
    <property type="match status" value="1"/>
</dbReference>
<sequence>MAAADLAVGKWDLENSENFDEYMKELGVGFATRLIGNKAKPRQEISIDNGEWTIKTSTSLSGTEIKFKPGVPFQEKTMDGRNVTSTCTIDGNKLIQNQKAEKDKLDSNIVRDFKKDSFLMTLTAGKVTCTREYKKVN</sequence>
<evidence type="ECO:0000256" key="3">
    <source>
        <dbReference type="RuleBase" id="RU003696"/>
    </source>
</evidence>
<dbReference type="PANTHER" id="PTHR11955">
    <property type="entry name" value="FATTY ACID BINDING PROTEIN"/>
    <property type="match status" value="1"/>
</dbReference>
<dbReference type="InterPro" id="IPR012674">
    <property type="entry name" value="Calycin"/>
</dbReference>